<accession>A0A9W7T2Q8</accession>
<gene>
    <name evidence="2" type="ORF">IRJ41_000928</name>
</gene>
<dbReference type="InterPro" id="IPR031440">
    <property type="entry name" value="DUF4670"/>
</dbReference>
<dbReference type="PANTHER" id="PTHR21937">
    <property type="entry name" value="CCDC66 DOMAIN-CONTAINING PROTEIN"/>
    <property type="match status" value="1"/>
</dbReference>
<dbReference type="PANTHER" id="PTHR21937:SF5">
    <property type="entry name" value="GENE 973-RELATED"/>
    <property type="match status" value="1"/>
</dbReference>
<protein>
    <submittedName>
        <fullName evidence="2">Trichohyalin-like</fullName>
    </submittedName>
</protein>
<dbReference type="Proteomes" id="UP001059041">
    <property type="component" value="Unassembled WGS sequence"/>
</dbReference>
<dbReference type="EMBL" id="JAFHDT010000113">
    <property type="protein sequence ID" value="KAI7790450.1"/>
    <property type="molecule type" value="Genomic_DNA"/>
</dbReference>
<reference evidence="2" key="1">
    <citation type="submission" date="2021-02" db="EMBL/GenBank/DDBJ databases">
        <title>Comparative genomics reveals that relaxation of natural selection precedes convergent phenotypic evolution of cavefish.</title>
        <authorList>
            <person name="Peng Z."/>
        </authorList>
    </citation>
    <scope>NUCLEOTIDE SEQUENCE</scope>
    <source>
        <tissue evidence="2">Muscle</tissue>
    </source>
</reference>
<feature type="region of interest" description="Disordered" evidence="1">
    <location>
        <begin position="237"/>
        <end position="258"/>
    </location>
</feature>
<name>A0A9W7T2Q8_TRIRA</name>
<dbReference type="AlphaFoldDB" id="A0A9W7T2Q8"/>
<evidence type="ECO:0000256" key="1">
    <source>
        <dbReference type="SAM" id="MobiDB-lite"/>
    </source>
</evidence>
<organism evidence="2 3">
    <name type="scientific">Triplophysa rosa</name>
    <name type="common">Cave loach</name>
    <dbReference type="NCBI Taxonomy" id="992332"/>
    <lineage>
        <taxon>Eukaryota</taxon>
        <taxon>Metazoa</taxon>
        <taxon>Chordata</taxon>
        <taxon>Craniata</taxon>
        <taxon>Vertebrata</taxon>
        <taxon>Euteleostomi</taxon>
        <taxon>Actinopterygii</taxon>
        <taxon>Neopterygii</taxon>
        <taxon>Teleostei</taxon>
        <taxon>Ostariophysi</taxon>
        <taxon>Cypriniformes</taxon>
        <taxon>Nemacheilidae</taxon>
        <taxon>Triplophysa</taxon>
    </lineage>
</organism>
<keyword evidence="3" id="KW-1185">Reference proteome</keyword>
<comment type="caution">
    <text evidence="2">The sequence shown here is derived from an EMBL/GenBank/DDBJ whole genome shotgun (WGS) entry which is preliminary data.</text>
</comment>
<evidence type="ECO:0000313" key="2">
    <source>
        <dbReference type="EMBL" id="KAI7790450.1"/>
    </source>
</evidence>
<evidence type="ECO:0000313" key="3">
    <source>
        <dbReference type="Proteomes" id="UP001059041"/>
    </source>
</evidence>
<proteinExistence type="predicted"/>
<sequence>MSPIPETTVVQTEPLDQTILPDFIDHTRDLNGRKKLGLVENKNDVGEMCTLRSVYVDSSLESCPLSRLNYYGGHMEGFHQIRHCGGETQMRRVTADTDRSLTISHLPHIKTNPMLNSASDFSTLTMNKPKTINMGSCETSPQRELKVHLPDITLETTHVKHPDRSVHSKVLVLLPPQTEITEIPALADELHGTLTENSKPCGDKELTKEALQKRQDPSSNSKCRIIEMDLGRVVWSNAPEKRGPLPPLMGRRGPGKQSSMAVYSQSVQDPADTEEAQTGNIRGCLPPELRERQAGEAAGTLIMGPDGEIIRSSHWDPAVDTEDHPIMNDVTQNHVLKVVTSEEDVKQPWMILIQDCTEDEVVCSSEVSRTEKPDRPSG</sequence>